<protein>
    <recommendedName>
        <fullName evidence="6">Cytochrome c biogenesis protein CcsA</fullName>
    </recommendedName>
</protein>
<dbReference type="GO" id="GO:0017004">
    <property type="term" value="P:cytochrome complex assembly"/>
    <property type="evidence" value="ECO:0007669"/>
    <property type="project" value="UniProtKB-UniRule"/>
</dbReference>
<keyword evidence="3 6" id="KW-0201">Cytochrome c-type biogenesis</keyword>
<dbReference type="RefSeq" id="YP_009632809.1">
    <property type="nucleotide sequence ID" value="NC_042251.1"/>
</dbReference>
<dbReference type="HAMAP" id="MF_01391">
    <property type="entry name" value="CytC_CcsA"/>
    <property type="match status" value="1"/>
</dbReference>
<feature type="transmembrane region" description="Helical" evidence="6">
    <location>
        <begin position="305"/>
        <end position="320"/>
    </location>
</feature>
<feature type="transmembrane region" description="Helical" evidence="6">
    <location>
        <begin position="6"/>
        <end position="27"/>
    </location>
</feature>
<dbReference type="EMBL" id="MG778500">
    <property type="protein sequence ID" value="AYQ95161.1"/>
    <property type="molecule type" value="Genomic_DNA"/>
</dbReference>
<gene>
    <name evidence="6 8" type="primary">ccsA</name>
</gene>
<keyword evidence="4 6" id="KW-1133">Transmembrane helix</keyword>
<keyword evidence="6" id="KW-0793">Thylakoid</keyword>
<dbReference type="PANTHER" id="PTHR30071">
    <property type="entry name" value="HEME EXPORTER PROTEIN C"/>
    <property type="match status" value="1"/>
</dbReference>
<evidence type="ECO:0000256" key="4">
    <source>
        <dbReference type="ARBA" id="ARBA00022989"/>
    </source>
</evidence>
<proteinExistence type="inferred from homology"/>
<dbReference type="AlphaFoldDB" id="A0A499S3N6"/>
<reference evidence="8" key="1">
    <citation type="submission" date="2018-01" db="EMBL/GenBank/DDBJ databases">
        <title>Ordinal-level systematics of Chlorophyceae.</title>
        <authorList>
            <person name="Fucikova K."/>
            <person name="Lewis P.O."/>
            <person name="Lewis L.A."/>
        </authorList>
    </citation>
    <scope>NUCLEOTIDE SEQUENCE</scope>
</reference>
<dbReference type="GO" id="GO:0009535">
    <property type="term" value="C:chloroplast thylakoid membrane"/>
    <property type="evidence" value="ECO:0007669"/>
    <property type="project" value="UniProtKB-SubCell"/>
</dbReference>
<feature type="transmembrane region" description="Helical" evidence="6">
    <location>
        <begin position="127"/>
        <end position="147"/>
    </location>
</feature>
<evidence type="ECO:0000313" key="8">
    <source>
        <dbReference type="EMBL" id="AYQ95161.1"/>
    </source>
</evidence>
<dbReference type="InterPro" id="IPR045062">
    <property type="entry name" value="Cyt_c_biogenesis_CcsA/CcmC"/>
</dbReference>
<dbReference type="GeneID" id="40145350"/>
<dbReference type="NCBIfam" id="TIGR03144">
    <property type="entry name" value="cytochr_II_ccsB"/>
    <property type="match status" value="1"/>
</dbReference>
<organism evidence="8">
    <name type="scientific">Spermatozopsis similis</name>
    <name type="common">Green alga</name>
    <dbReference type="NCBI Taxonomy" id="3192"/>
    <lineage>
        <taxon>Eukaryota</taxon>
        <taxon>Viridiplantae</taxon>
        <taxon>Chlorophyta</taxon>
        <taxon>core chlorophytes</taxon>
        <taxon>Chlorophyceae</taxon>
        <taxon>CS clade</taxon>
        <taxon>Chlamydomonadales</taxon>
        <taxon>Dunaliellaceae</taxon>
        <taxon>Spermatozopsis</taxon>
    </lineage>
</organism>
<keyword evidence="5 6" id="KW-0472">Membrane</keyword>
<sequence>MNLILFENSLIKFSFASLFLSMLGYWIETSFSLKLKWSFAKIPMYFANILLVSFLVSRWVESGHFPLSNLYESLIFLSWTLSSLHIFLELQFQNNGETSPQKNVPSISPINTTGSFRFELNTKQSNLIGCITSPTILLIQAFATLSLPKEMQMPSALVPALQSNWLMMHVTLMILSYAALILGCLFSVAYLIIARNQNFQIQGNSLGSKISSVTLDAETSSNMAFTTAGNFKVENFNALVQNKTDDNFFGQKKETQLAELSKMFDNLSYRILGIGFPLLTIGILSGAVWANEAWGSYWSWDPKETWALLTWLIFAIYLHTRLTKGWSGKGPALIASLGLLSVWVCFLGVNLLGQGLHSYGWIFEKNA</sequence>
<dbReference type="Pfam" id="PF01578">
    <property type="entry name" value="Cytochrom_C_asm"/>
    <property type="match status" value="1"/>
</dbReference>
<comment type="similarity">
    <text evidence="6">Belongs to the CcmF/CycK/Ccl1/NrfE/CcsA family.</text>
</comment>
<keyword evidence="8" id="KW-0934">Plastid</keyword>
<feature type="domain" description="Cytochrome c assembly protein" evidence="7">
    <location>
        <begin position="121"/>
        <end position="357"/>
    </location>
</feature>
<keyword evidence="8" id="KW-0150">Chloroplast</keyword>
<comment type="function">
    <text evidence="6">Required during biogenesis of c-type cytochromes (cytochrome c6 and cytochrome f) at the step of heme attachment.</text>
</comment>
<evidence type="ECO:0000256" key="2">
    <source>
        <dbReference type="ARBA" id="ARBA00022692"/>
    </source>
</evidence>
<feature type="transmembrane region" description="Helical" evidence="6">
    <location>
        <begin position="271"/>
        <end position="290"/>
    </location>
</feature>
<comment type="subcellular location">
    <subcellularLocation>
        <location evidence="1">Membrane</location>
        <topology evidence="1">Multi-pass membrane protein</topology>
    </subcellularLocation>
    <subcellularLocation>
        <location evidence="6">Plastid</location>
        <location evidence="6">Chloroplast thylakoid membrane</location>
        <topology evidence="6">Multi-pass membrane protein</topology>
    </subcellularLocation>
</comment>
<dbReference type="PANTHER" id="PTHR30071:SF1">
    <property type="entry name" value="CYTOCHROME B_B6 PROTEIN-RELATED"/>
    <property type="match status" value="1"/>
</dbReference>
<evidence type="ECO:0000256" key="6">
    <source>
        <dbReference type="HAMAP-Rule" id="MF_01391"/>
    </source>
</evidence>
<dbReference type="GO" id="GO:0020037">
    <property type="term" value="F:heme binding"/>
    <property type="evidence" value="ECO:0007669"/>
    <property type="project" value="InterPro"/>
</dbReference>
<accession>A0A499S3N6</accession>
<evidence type="ECO:0000256" key="5">
    <source>
        <dbReference type="ARBA" id="ARBA00023136"/>
    </source>
</evidence>
<evidence type="ECO:0000256" key="3">
    <source>
        <dbReference type="ARBA" id="ARBA00022748"/>
    </source>
</evidence>
<dbReference type="GO" id="GO:0005886">
    <property type="term" value="C:plasma membrane"/>
    <property type="evidence" value="ECO:0007669"/>
    <property type="project" value="TreeGrafter"/>
</dbReference>
<geneLocation type="chloroplast" evidence="8"/>
<name>A0A499S3N6_SPESI</name>
<dbReference type="InterPro" id="IPR017562">
    <property type="entry name" value="Cyt_c_biogenesis_CcsA"/>
</dbReference>
<feature type="transmembrane region" description="Helical" evidence="6">
    <location>
        <begin position="332"/>
        <end position="353"/>
    </location>
</feature>
<keyword evidence="2 6" id="KW-0812">Transmembrane</keyword>
<feature type="transmembrane region" description="Helical" evidence="6">
    <location>
        <begin position="167"/>
        <end position="193"/>
    </location>
</feature>
<evidence type="ECO:0000256" key="1">
    <source>
        <dbReference type="ARBA" id="ARBA00004141"/>
    </source>
</evidence>
<dbReference type="InterPro" id="IPR002541">
    <property type="entry name" value="Cyt_c_assembly"/>
</dbReference>
<feature type="transmembrane region" description="Helical" evidence="6">
    <location>
        <begin position="39"/>
        <end position="57"/>
    </location>
</feature>
<comment type="subunit">
    <text evidence="6">May interact with Ccs1.</text>
</comment>
<evidence type="ECO:0000259" key="7">
    <source>
        <dbReference type="Pfam" id="PF01578"/>
    </source>
</evidence>